<comment type="similarity">
    <text evidence="1">Belongs to the glutaminase PdxT/SNO family.</text>
</comment>
<protein>
    <recommendedName>
        <fullName evidence="2">glutaminase</fullName>
        <ecNumber evidence="2">3.5.1.2</ecNumber>
    </recommendedName>
</protein>
<comment type="caution">
    <text evidence="9">The sequence shown here is derived from an EMBL/GenBank/DDBJ whole genome shotgun (WGS) entry which is preliminary data.</text>
</comment>
<dbReference type="PANTHER" id="PTHR31559">
    <property type="entry name" value="PYRIDOXAL 5'-PHOSPHATE SYNTHASE SUBUNIT SNO"/>
    <property type="match status" value="1"/>
</dbReference>
<dbReference type="Proteomes" id="UP000789941">
    <property type="component" value="Unassembled WGS sequence"/>
</dbReference>
<feature type="binding site" evidence="8">
    <location>
        <position position="109"/>
    </location>
    <ligand>
        <name>L-glutamine</name>
        <dbReference type="ChEBI" id="CHEBI:58359"/>
    </ligand>
</feature>
<evidence type="ECO:0000256" key="4">
    <source>
        <dbReference type="ARBA" id="ARBA00022962"/>
    </source>
</evidence>
<evidence type="ECO:0000256" key="6">
    <source>
        <dbReference type="ARBA" id="ARBA00049534"/>
    </source>
</evidence>
<dbReference type="PROSITE" id="PS51273">
    <property type="entry name" value="GATASE_TYPE_1"/>
    <property type="match status" value="1"/>
</dbReference>
<keyword evidence="3" id="KW-0378">Hydrolase</keyword>
<feature type="binding site" evidence="8">
    <location>
        <begin position="52"/>
        <end position="54"/>
    </location>
    <ligand>
        <name>L-glutamine</name>
        <dbReference type="ChEBI" id="CHEBI:58359"/>
    </ligand>
</feature>
<dbReference type="InterPro" id="IPR029062">
    <property type="entry name" value="Class_I_gatase-like"/>
</dbReference>
<evidence type="ECO:0000256" key="7">
    <source>
        <dbReference type="PIRSR" id="PIRSR005639-1"/>
    </source>
</evidence>
<name>A0A5E4LPP7_9ARCH</name>
<evidence type="ECO:0000256" key="2">
    <source>
        <dbReference type="ARBA" id="ARBA00012918"/>
    </source>
</evidence>
<dbReference type="SUPFAM" id="SSF52317">
    <property type="entry name" value="Class I glutamine amidotransferase-like"/>
    <property type="match status" value="1"/>
</dbReference>
<evidence type="ECO:0000313" key="10">
    <source>
        <dbReference type="Proteomes" id="UP000789941"/>
    </source>
</evidence>
<dbReference type="Gene3D" id="3.40.50.880">
    <property type="match status" value="1"/>
</dbReference>
<dbReference type="PANTHER" id="PTHR31559:SF0">
    <property type="entry name" value="PYRIDOXAL 5'-PHOSPHATE SYNTHASE SUBUNIT SNO1-RELATED"/>
    <property type="match status" value="1"/>
</dbReference>
<dbReference type="GO" id="GO:0008614">
    <property type="term" value="P:pyridoxine metabolic process"/>
    <property type="evidence" value="ECO:0007669"/>
    <property type="project" value="TreeGrafter"/>
</dbReference>
<accession>A0A5E4LPP7</accession>
<dbReference type="PROSITE" id="PS51130">
    <property type="entry name" value="PDXT_SNO_2"/>
    <property type="match status" value="1"/>
</dbReference>
<comment type="catalytic activity">
    <reaction evidence="6">
        <text>L-glutamine + H2O = L-glutamate + NH4(+)</text>
        <dbReference type="Rhea" id="RHEA:15889"/>
        <dbReference type="ChEBI" id="CHEBI:15377"/>
        <dbReference type="ChEBI" id="CHEBI:28938"/>
        <dbReference type="ChEBI" id="CHEBI:29985"/>
        <dbReference type="ChEBI" id="CHEBI:58359"/>
        <dbReference type="EC" id="3.5.1.2"/>
    </reaction>
</comment>
<feature type="active site" description="Nucleophile" evidence="7">
    <location>
        <position position="80"/>
    </location>
</feature>
<sequence>MKIGILALQGGVIEHIHAAREAARNLDIGCEIIEVRTKKHLEGLDGLIIPGGESTVLQKLCQREGIFEEIKKVPAIFGTCAGAIFIAKKINNRESEQKTLELMDIEVDRNGYGRQNESFEQDLDTTLGKIHAIFIRAPRIKSIGSGVKIIAKNKNEIVACEEHVGKNFYLVTCFHPELSTSKFHEYFLNFLR</sequence>
<dbReference type="PIRSF" id="PIRSF005639">
    <property type="entry name" value="Glut_amidoT_SNO"/>
    <property type="match status" value="1"/>
</dbReference>
<evidence type="ECO:0000256" key="3">
    <source>
        <dbReference type="ARBA" id="ARBA00022801"/>
    </source>
</evidence>
<evidence type="ECO:0000256" key="5">
    <source>
        <dbReference type="ARBA" id="ARBA00023239"/>
    </source>
</evidence>
<dbReference type="EC" id="3.5.1.2" evidence="2"/>
<dbReference type="GO" id="GO:0016829">
    <property type="term" value="F:lyase activity"/>
    <property type="evidence" value="ECO:0007669"/>
    <property type="project" value="UniProtKB-KW"/>
</dbReference>
<reference evidence="9 10" key="1">
    <citation type="submission" date="2019-08" db="EMBL/GenBank/DDBJ databases">
        <authorList>
            <person name="Vazquez-Campos X."/>
        </authorList>
    </citation>
    <scope>NUCLEOTIDE SEQUENCE [LARGE SCALE GENOMIC DNA]</scope>
    <source>
        <strain evidence="9">LFW-283_2</strain>
    </source>
</reference>
<feature type="binding site" evidence="8">
    <location>
        <begin position="135"/>
        <end position="136"/>
    </location>
    <ligand>
        <name>L-glutamine</name>
        <dbReference type="ChEBI" id="CHEBI:58359"/>
    </ligand>
</feature>
<dbReference type="GO" id="GO:0004359">
    <property type="term" value="F:glutaminase activity"/>
    <property type="evidence" value="ECO:0007669"/>
    <property type="project" value="UniProtKB-EC"/>
</dbReference>
<dbReference type="GO" id="GO:0042823">
    <property type="term" value="P:pyridoxal phosphate biosynthetic process"/>
    <property type="evidence" value="ECO:0007669"/>
    <property type="project" value="InterPro"/>
</dbReference>
<dbReference type="NCBIfam" id="TIGR03800">
    <property type="entry name" value="PLP_synth_Pdx2"/>
    <property type="match status" value="1"/>
</dbReference>
<dbReference type="AlphaFoldDB" id="A0A5E4LPP7"/>
<dbReference type="PROSITE" id="PS01236">
    <property type="entry name" value="PDXT_SNO_1"/>
    <property type="match status" value="1"/>
</dbReference>
<keyword evidence="4" id="KW-0315">Glutamine amidotransferase</keyword>
<dbReference type="GO" id="GO:0005829">
    <property type="term" value="C:cytosol"/>
    <property type="evidence" value="ECO:0007669"/>
    <property type="project" value="TreeGrafter"/>
</dbReference>
<keyword evidence="5 9" id="KW-0456">Lyase</keyword>
<evidence type="ECO:0000256" key="1">
    <source>
        <dbReference type="ARBA" id="ARBA00008345"/>
    </source>
</evidence>
<dbReference type="Pfam" id="PF01174">
    <property type="entry name" value="SNO"/>
    <property type="match status" value="1"/>
</dbReference>
<dbReference type="InterPro" id="IPR002161">
    <property type="entry name" value="PdxT/SNO"/>
</dbReference>
<gene>
    <name evidence="9" type="primary">pdxT</name>
    <name evidence="9" type="ORF">LFW2832_00670</name>
</gene>
<dbReference type="EMBL" id="CABMJJ010000009">
    <property type="protein sequence ID" value="VVC04000.1"/>
    <property type="molecule type" value="Genomic_DNA"/>
</dbReference>
<evidence type="ECO:0000256" key="8">
    <source>
        <dbReference type="PIRSR" id="PIRSR005639-2"/>
    </source>
</evidence>
<dbReference type="CDD" id="cd01749">
    <property type="entry name" value="GATase1_PB"/>
    <property type="match status" value="1"/>
</dbReference>
<dbReference type="InterPro" id="IPR021196">
    <property type="entry name" value="PdxT/SNO_CS"/>
</dbReference>
<dbReference type="GO" id="GO:1903600">
    <property type="term" value="C:glutaminase complex"/>
    <property type="evidence" value="ECO:0007669"/>
    <property type="project" value="TreeGrafter"/>
</dbReference>
<feature type="active site" description="Charge relay system" evidence="7">
    <location>
        <position position="177"/>
    </location>
</feature>
<proteinExistence type="inferred from homology"/>
<evidence type="ECO:0000313" key="9">
    <source>
        <dbReference type="EMBL" id="VVC04000.1"/>
    </source>
</evidence>
<organism evidence="9 10">
    <name type="scientific">Candidatus Bilamarchaeum dharawalense</name>
    <dbReference type="NCBI Taxonomy" id="2885759"/>
    <lineage>
        <taxon>Archaea</taxon>
        <taxon>Candidatus Micrarchaeota</taxon>
        <taxon>Candidatus Micrarchaeia</taxon>
        <taxon>Candidatus Anstonellales</taxon>
        <taxon>Candidatus Bilamarchaeaceae</taxon>
        <taxon>Candidatus Bilamarchaeum</taxon>
    </lineage>
</organism>
<feature type="active site" description="Charge relay system" evidence="7">
    <location>
        <position position="175"/>
    </location>
</feature>